<keyword evidence="2" id="KW-1185">Reference proteome</keyword>
<dbReference type="AlphaFoldDB" id="A0A140E3M8"/>
<evidence type="ECO:0000313" key="1">
    <source>
        <dbReference type="EMBL" id="AMK75002.1"/>
    </source>
</evidence>
<gene>
    <name evidence="1" type="ORF">JT25_000625</name>
</gene>
<accession>A0A140E3M8</accession>
<sequence>MTSDNPVLCPSAQPEWEGAQVIGVMTGTADKPEMAYLNAPQPVTEQLLELAGPVSPAEVFRFSAPCACTGCGHYAEAESKCRLAEKVVRFTPTVTEQLPVCAIRADCRWWLQEGRSACFRCPQVVTNNLKPTEDMRRAADYGVL</sequence>
<dbReference type="OrthoDB" id="571920at2"/>
<dbReference type="EMBL" id="CP014476">
    <property type="protein sequence ID" value="AMK75002.1"/>
    <property type="molecule type" value="Genomic_DNA"/>
</dbReference>
<dbReference type="Proteomes" id="UP000030512">
    <property type="component" value="Chromosome"/>
</dbReference>
<dbReference type="STRING" id="1538553.JT25_000625"/>
<dbReference type="KEGG" id="mdn:JT25_000625"/>
<protein>
    <submittedName>
        <fullName evidence="1">Nitrogen fixation protein</fullName>
    </submittedName>
</protein>
<evidence type="ECO:0000313" key="2">
    <source>
        <dbReference type="Proteomes" id="UP000030512"/>
    </source>
</evidence>
<reference evidence="1 2" key="1">
    <citation type="journal article" date="2015" name="Environ. Microbiol.">
        <title>Methane oxidation coupled to nitrate reduction under hypoxia by the Gammaproteobacterium Methylomonas denitrificans, sp. nov. type strain FJG1.</title>
        <authorList>
            <person name="Kits K.D."/>
            <person name="Klotz M.G."/>
            <person name="Stein L.Y."/>
        </authorList>
    </citation>
    <scope>NUCLEOTIDE SEQUENCE [LARGE SCALE GENOMIC DNA]</scope>
    <source>
        <strain evidence="1 2">FJG1</strain>
    </source>
</reference>
<proteinExistence type="predicted"/>
<name>A0A140E3M8_9GAMM</name>
<organism evidence="1 2">
    <name type="scientific">Methylomonas denitrificans</name>
    <dbReference type="NCBI Taxonomy" id="1538553"/>
    <lineage>
        <taxon>Bacteria</taxon>
        <taxon>Pseudomonadati</taxon>
        <taxon>Pseudomonadota</taxon>
        <taxon>Gammaproteobacteria</taxon>
        <taxon>Methylococcales</taxon>
        <taxon>Methylococcaceae</taxon>
        <taxon>Methylomonas</taxon>
    </lineage>
</organism>
<dbReference type="RefSeq" id="WP_036275544.1">
    <property type="nucleotide sequence ID" value="NZ_CP014476.1"/>
</dbReference>